<keyword evidence="4" id="KW-1185">Reference proteome</keyword>
<dbReference type="GeneTree" id="ENSGT00910000144330"/>
<dbReference type="InterPro" id="IPR001304">
    <property type="entry name" value="C-type_lectin-like"/>
</dbReference>
<feature type="transmembrane region" description="Helical" evidence="1">
    <location>
        <begin position="7"/>
        <end position="27"/>
    </location>
</feature>
<proteinExistence type="predicted"/>
<dbReference type="AlphaFoldDB" id="A0A8D0GCW5"/>
<dbReference type="PANTHER" id="PTHR47536">
    <property type="entry name" value="C-TYPE LECTIN DOMAIN FAMILY 5 MEMBER A"/>
    <property type="match status" value="1"/>
</dbReference>
<organism evidence="3 4">
    <name type="scientific">Sphenodon punctatus</name>
    <name type="common">Tuatara</name>
    <name type="synonym">Hatteria punctata</name>
    <dbReference type="NCBI Taxonomy" id="8508"/>
    <lineage>
        <taxon>Eukaryota</taxon>
        <taxon>Metazoa</taxon>
        <taxon>Chordata</taxon>
        <taxon>Craniata</taxon>
        <taxon>Vertebrata</taxon>
        <taxon>Euteleostomi</taxon>
        <taxon>Lepidosauria</taxon>
        <taxon>Sphenodontia</taxon>
        <taxon>Sphenodontidae</taxon>
        <taxon>Sphenodon</taxon>
    </lineage>
</organism>
<keyword evidence="1" id="KW-0472">Membrane</keyword>
<protein>
    <submittedName>
        <fullName evidence="3">C-type lectin domain containing 5A</fullName>
    </submittedName>
</protein>
<feature type="domain" description="C-type lectin" evidence="2">
    <location>
        <begin position="58"/>
        <end position="132"/>
    </location>
</feature>
<dbReference type="PANTHER" id="PTHR47536:SF1">
    <property type="entry name" value="C-TYPE LECTIN DOMAIN FAMILY 5 MEMBER A"/>
    <property type="match status" value="1"/>
</dbReference>
<evidence type="ECO:0000313" key="4">
    <source>
        <dbReference type="Proteomes" id="UP000694392"/>
    </source>
</evidence>
<evidence type="ECO:0000259" key="2">
    <source>
        <dbReference type="PROSITE" id="PS50041"/>
    </source>
</evidence>
<dbReference type="Ensembl" id="ENSSPUT00000004679.1">
    <property type="protein sequence ID" value="ENSSPUP00000004400.1"/>
    <property type="gene ID" value="ENSSPUG00000003395.1"/>
</dbReference>
<dbReference type="OMA" id="WHWIDNS"/>
<evidence type="ECO:0000256" key="1">
    <source>
        <dbReference type="SAM" id="Phobius"/>
    </source>
</evidence>
<dbReference type="InterPro" id="IPR016187">
    <property type="entry name" value="CTDL_fold"/>
</dbReference>
<dbReference type="SMART" id="SM00034">
    <property type="entry name" value="CLECT"/>
    <property type="match status" value="1"/>
</dbReference>
<dbReference type="Pfam" id="PF00059">
    <property type="entry name" value="Lectin_C"/>
    <property type="match status" value="1"/>
</dbReference>
<evidence type="ECO:0000313" key="3">
    <source>
        <dbReference type="Ensembl" id="ENSSPUP00000004400.1"/>
    </source>
</evidence>
<accession>A0A8D0GCW5</accession>
<dbReference type="InterPro" id="IPR016186">
    <property type="entry name" value="C-type_lectin-like/link_sf"/>
</dbReference>
<dbReference type="PROSITE" id="PS50041">
    <property type="entry name" value="C_TYPE_LECTIN_2"/>
    <property type="match status" value="1"/>
</dbReference>
<dbReference type="Gene3D" id="3.10.100.10">
    <property type="entry name" value="Mannose-Binding Protein A, subunit A"/>
    <property type="match status" value="1"/>
</dbReference>
<dbReference type="InterPro" id="IPR052869">
    <property type="entry name" value="CLEC5A"/>
</dbReference>
<dbReference type="SUPFAM" id="SSF56436">
    <property type="entry name" value="C-type lectin-like"/>
    <property type="match status" value="1"/>
</dbReference>
<keyword evidence="1" id="KW-0812">Transmembrane</keyword>
<reference evidence="3" key="1">
    <citation type="submission" date="2025-08" db="UniProtKB">
        <authorList>
            <consortium name="Ensembl"/>
        </authorList>
    </citation>
    <scope>IDENTIFICATION</scope>
</reference>
<reference evidence="3" key="2">
    <citation type="submission" date="2025-09" db="UniProtKB">
        <authorList>
            <consortium name="Ensembl"/>
        </authorList>
    </citation>
    <scope>IDENTIFICATION</scope>
</reference>
<dbReference type="Proteomes" id="UP000694392">
    <property type="component" value="Unplaced"/>
</dbReference>
<keyword evidence="1" id="KW-1133">Transmembrane helix</keyword>
<name>A0A8D0GCW5_SPHPU</name>
<sequence length="132" mass="15038">MKWHLMIAGLIVVVMKLVGTSLFFVYFSEIFPTPGSPGGTNSPIDDSKGECPILWTFYKGRCYFFSAQQKTWADSRKHCVDSGSDLVIINSREELAFLFNHTQNEVYFIGLTDQDAEGKWKWIDNTALNINM</sequence>